<gene>
    <name evidence="1" type="ORF">JL102_19105</name>
</gene>
<dbReference type="RefSeq" id="WP_202246060.1">
    <property type="nucleotide sequence ID" value="NZ_JAESIY010000011.1"/>
</dbReference>
<proteinExistence type="predicted"/>
<evidence type="ECO:0000313" key="1">
    <source>
        <dbReference type="EMBL" id="MBL3658269.1"/>
    </source>
</evidence>
<keyword evidence="2" id="KW-1185">Reference proteome</keyword>
<dbReference type="Proteomes" id="UP000659388">
    <property type="component" value="Unassembled WGS sequence"/>
</dbReference>
<evidence type="ECO:0008006" key="3">
    <source>
        <dbReference type="Google" id="ProtNLM"/>
    </source>
</evidence>
<evidence type="ECO:0000313" key="2">
    <source>
        <dbReference type="Proteomes" id="UP000659388"/>
    </source>
</evidence>
<dbReference type="EMBL" id="JAESIY010000011">
    <property type="protein sequence ID" value="MBL3658269.1"/>
    <property type="molecule type" value="Genomic_DNA"/>
</dbReference>
<reference evidence="1" key="1">
    <citation type="submission" date="2021-01" db="EMBL/GenBank/DDBJ databases">
        <title>Fulvivirga kasyanovii gen. nov., sp nov., a novel member of the phylum Bacteroidetes isolated from seawater in a mussel farm.</title>
        <authorList>
            <person name="Zhao L.-H."/>
            <person name="Wang Z.-J."/>
        </authorList>
    </citation>
    <scope>NUCLEOTIDE SEQUENCE</scope>
    <source>
        <strain evidence="1">2943</strain>
    </source>
</reference>
<protein>
    <recommendedName>
        <fullName evidence="3">DUF1444 family protein</fullName>
    </recommendedName>
</protein>
<accession>A0A937K154</accession>
<comment type="caution">
    <text evidence="1">The sequence shown here is derived from an EMBL/GenBank/DDBJ whole genome shotgun (WGS) entry which is preliminary data.</text>
</comment>
<dbReference type="AlphaFoldDB" id="A0A937K154"/>
<sequence length="206" mass="23423">MWKTLFGPKKSSEEVEKMKEQAESGNYKIYPILKPGDWVGIQAGAIKQTLVGDEQNPEVVIGFGYDTPENFVFLTHKDLEQRDPNQILKEAYQNLDDYHTEFEYSQALDNKVLTSSGLDFSSERILSKEHMLKAHQMLNADEILVTIPRRRCMMVVARNSEQELLNTFVGLHQNAWEDDSYGNAPIANMLFVLQEGEIVGTIPLNG</sequence>
<organism evidence="1 2">
    <name type="scientific">Fulvivirga sediminis</name>
    <dbReference type="NCBI Taxonomy" id="2803949"/>
    <lineage>
        <taxon>Bacteria</taxon>
        <taxon>Pseudomonadati</taxon>
        <taxon>Bacteroidota</taxon>
        <taxon>Cytophagia</taxon>
        <taxon>Cytophagales</taxon>
        <taxon>Fulvivirgaceae</taxon>
        <taxon>Fulvivirga</taxon>
    </lineage>
</organism>
<name>A0A937K154_9BACT</name>